<comment type="caution">
    <text evidence="1">The sequence shown here is derived from an EMBL/GenBank/DDBJ whole genome shotgun (WGS) entry which is preliminary data.</text>
</comment>
<evidence type="ECO:0000313" key="1">
    <source>
        <dbReference type="EMBL" id="PJJ67438.1"/>
    </source>
</evidence>
<evidence type="ECO:0000313" key="2">
    <source>
        <dbReference type="Proteomes" id="UP000228740"/>
    </source>
</evidence>
<keyword evidence="2" id="KW-1185">Reference proteome</keyword>
<organism evidence="1 2">
    <name type="scientific">Chryseobacterium geocarposphaerae</name>
    <dbReference type="NCBI Taxonomy" id="1416776"/>
    <lineage>
        <taxon>Bacteria</taxon>
        <taxon>Pseudomonadati</taxon>
        <taxon>Bacteroidota</taxon>
        <taxon>Flavobacteriia</taxon>
        <taxon>Flavobacteriales</taxon>
        <taxon>Weeksellaceae</taxon>
        <taxon>Chryseobacterium group</taxon>
        <taxon>Chryseobacterium</taxon>
    </lineage>
</organism>
<name>A0A2M9C9B4_9FLAO</name>
<dbReference type="AlphaFoldDB" id="A0A2M9C9B4"/>
<reference evidence="1 2" key="1">
    <citation type="submission" date="2017-11" db="EMBL/GenBank/DDBJ databases">
        <title>Genomic Encyclopedia of Archaeal and Bacterial Type Strains, Phase II (KMG-II): From Individual Species to Whole Genera.</title>
        <authorList>
            <person name="Goeker M."/>
        </authorList>
    </citation>
    <scope>NUCLEOTIDE SEQUENCE [LARGE SCALE GENOMIC DNA]</scope>
    <source>
        <strain evidence="1 2">DSM 27617</strain>
    </source>
</reference>
<dbReference type="EMBL" id="PGFD01000001">
    <property type="protein sequence ID" value="PJJ67438.1"/>
    <property type="molecule type" value="Genomic_DNA"/>
</dbReference>
<proteinExistence type="predicted"/>
<accession>A0A2M9C9B4</accession>
<gene>
    <name evidence="1" type="ORF">CLV73_1451</name>
</gene>
<protein>
    <submittedName>
        <fullName evidence="1">Uncharacterized protein</fullName>
    </submittedName>
</protein>
<sequence>MRENDLLKSTVLHYKNNYPENEIVYPQEVSSYGAAFLIRSLEKIKKNTGSEVLRKLIDTYIEEYLFHIKIITAIQ</sequence>
<dbReference type="Proteomes" id="UP000228740">
    <property type="component" value="Unassembled WGS sequence"/>
</dbReference>